<name>A0A183IK67_9BILA</name>
<evidence type="ECO:0000256" key="3">
    <source>
        <dbReference type="PROSITE-ProRule" id="PRU00103"/>
    </source>
</evidence>
<dbReference type="PANTHER" id="PTHR21467:SF0">
    <property type="entry name" value="SERINE_THREONINE-PROTEIN PHOSPHATASE 4 REGULATORY SUBUNIT 4"/>
    <property type="match status" value="1"/>
</dbReference>
<organism evidence="7">
    <name type="scientific">Soboliphyme baturini</name>
    <dbReference type="NCBI Taxonomy" id="241478"/>
    <lineage>
        <taxon>Eukaryota</taxon>
        <taxon>Metazoa</taxon>
        <taxon>Ecdysozoa</taxon>
        <taxon>Nematoda</taxon>
        <taxon>Enoplea</taxon>
        <taxon>Dorylaimia</taxon>
        <taxon>Dioctophymatida</taxon>
        <taxon>Dioctophymatoidea</taxon>
        <taxon>Soboliphymatidae</taxon>
        <taxon>Soboliphyme</taxon>
    </lineage>
</organism>
<feature type="repeat" description="HEAT" evidence="3">
    <location>
        <begin position="205"/>
        <end position="243"/>
    </location>
</feature>
<evidence type="ECO:0000259" key="4">
    <source>
        <dbReference type="Pfam" id="PF22646"/>
    </source>
</evidence>
<dbReference type="GO" id="GO:0005829">
    <property type="term" value="C:cytosol"/>
    <property type="evidence" value="ECO:0007669"/>
    <property type="project" value="TreeGrafter"/>
</dbReference>
<accession>A0A183IK67</accession>
<dbReference type="AlphaFoldDB" id="A0A183IK67"/>
<feature type="domain" description="Phosphatase PP2A regulatory subunit A/Splicing factor 3B subunit 1-like HEAT repeat" evidence="4">
    <location>
        <begin position="201"/>
        <end position="257"/>
    </location>
</feature>
<dbReference type="PROSITE" id="PS50077">
    <property type="entry name" value="HEAT_REPEAT"/>
    <property type="match status" value="1"/>
</dbReference>
<reference evidence="7" key="1">
    <citation type="submission" date="2016-06" db="UniProtKB">
        <authorList>
            <consortium name="WormBaseParasite"/>
        </authorList>
    </citation>
    <scope>IDENTIFICATION</scope>
</reference>
<evidence type="ECO:0000313" key="6">
    <source>
        <dbReference type="Proteomes" id="UP000270296"/>
    </source>
</evidence>
<dbReference type="Gene3D" id="1.25.10.10">
    <property type="entry name" value="Leucine-rich Repeat Variant"/>
    <property type="match status" value="1"/>
</dbReference>
<dbReference type="Pfam" id="PF22646">
    <property type="entry name" value="PPP2R1A-like_HEAT"/>
    <property type="match status" value="1"/>
</dbReference>
<reference evidence="5 6" key="2">
    <citation type="submission" date="2018-11" db="EMBL/GenBank/DDBJ databases">
        <authorList>
            <consortium name="Pathogen Informatics"/>
        </authorList>
    </citation>
    <scope>NUCLEOTIDE SEQUENCE [LARGE SCALE GENOMIC DNA]</scope>
</reference>
<comment type="similarity">
    <text evidence="2">Belongs to the phosphatase 2A regulatory subunit A family.</text>
</comment>
<proteinExistence type="inferred from homology"/>
<dbReference type="PANTHER" id="PTHR21467">
    <property type="entry name" value="PROTEIN PHOSPHATASE 4 REGULATORY SUBUNIT 4 PPP4R4"/>
    <property type="match status" value="1"/>
</dbReference>
<dbReference type="InterPro" id="IPR016024">
    <property type="entry name" value="ARM-type_fold"/>
</dbReference>
<dbReference type="InterPro" id="IPR011989">
    <property type="entry name" value="ARM-like"/>
</dbReference>
<evidence type="ECO:0000313" key="7">
    <source>
        <dbReference type="WBParaSite" id="SBAD_0000418901-mRNA-1"/>
    </source>
</evidence>
<dbReference type="GO" id="GO:0008287">
    <property type="term" value="C:protein serine/threonine phosphatase complex"/>
    <property type="evidence" value="ECO:0007669"/>
    <property type="project" value="TreeGrafter"/>
</dbReference>
<evidence type="ECO:0000256" key="1">
    <source>
        <dbReference type="ARBA" id="ARBA00022737"/>
    </source>
</evidence>
<evidence type="ECO:0000313" key="5">
    <source>
        <dbReference type="EMBL" id="VDP03079.1"/>
    </source>
</evidence>
<dbReference type="InterPro" id="IPR039918">
    <property type="entry name" value="PPP4R4"/>
</dbReference>
<evidence type="ECO:0000256" key="2">
    <source>
        <dbReference type="ARBA" id="ARBA00038332"/>
    </source>
</evidence>
<dbReference type="EMBL" id="UZAM01008070">
    <property type="protein sequence ID" value="VDP03079.1"/>
    <property type="molecule type" value="Genomic_DNA"/>
</dbReference>
<keyword evidence="6" id="KW-1185">Reference proteome</keyword>
<dbReference type="OrthoDB" id="340346at2759"/>
<keyword evidence="1" id="KW-0677">Repeat</keyword>
<sequence>MCLLAGGRAVPSSLVPNPVGGAYKKLGRGGEFPTVINSSIHEKCPHLLQLMKPDIGNGNDLQRIVLVRSMFGLLLNKEDRLLDVLSILQELLCSPTSIEFQFEIGEAYKFLLEKVNDLAAEVNLQIVRNILRNINSNDSVTRAAWTELLLEAIDYLPKGLLLSEILPEALKKARAGESVLAKITGSKFLGRQATRLDEADVRSYIVPVIQALCKDTDAAVRASASKQIPVIAKALKLKECLPLLMPTIIDLSTDESDLVQEANLEAVVFFLNNVDNGNFL</sequence>
<dbReference type="GO" id="GO:0019888">
    <property type="term" value="F:protein phosphatase regulator activity"/>
    <property type="evidence" value="ECO:0007669"/>
    <property type="project" value="TreeGrafter"/>
</dbReference>
<dbReference type="InterPro" id="IPR054573">
    <property type="entry name" value="PP2A/SF3B1-like_HEAT"/>
</dbReference>
<dbReference type="InterPro" id="IPR021133">
    <property type="entry name" value="HEAT_type_2"/>
</dbReference>
<dbReference type="Proteomes" id="UP000270296">
    <property type="component" value="Unassembled WGS sequence"/>
</dbReference>
<dbReference type="SUPFAM" id="SSF48371">
    <property type="entry name" value="ARM repeat"/>
    <property type="match status" value="1"/>
</dbReference>
<gene>
    <name evidence="5" type="ORF">SBAD_LOCUS4013</name>
</gene>
<protein>
    <submittedName>
        <fullName evidence="7">TOG domain-containing protein</fullName>
    </submittedName>
</protein>
<dbReference type="WBParaSite" id="SBAD_0000418901-mRNA-1">
    <property type="protein sequence ID" value="SBAD_0000418901-mRNA-1"/>
    <property type="gene ID" value="SBAD_0000418901"/>
</dbReference>